<dbReference type="PaxDb" id="6239-W03G9.8"/>
<name>Q4W503_CAEEL</name>
<accession>Q4W503</accession>
<dbReference type="AlphaFoldDB" id="Q4W503"/>
<dbReference type="WormBase" id="W03G9.8">
    <property type="protein sequence ID" value="CE42695"/>
    <property type="gene ID" value="WBGene00044431"/>
    <property type="gene designation" value="mzt-1"/>
</dbReference>
<dbReference type="EMBL" id="BX284601">
    <property type="protein sequence ID" value="CCD70132.1"/>
    <property type="molecule type" value="Genomic_DNA"/>
</dbReference>
<proteinExistence type="evidence at protein level"/>
<dbReference type="FunCoup" id="Q4W503">
    <property type="interactions" value="164"/>
</dbReference>
<evidence type="ECO:0000313" key="3">
    <source>
        <dbReference type="WormBase" id="W03G9.8"/>
    </source>
</evidence>
<keyword evidence="2" id="KW-1185">Reference proteome</keyword>
<dbReference type="Proteomes" id="UP000001940">
    <property type="component" value="Chromosome I"/>
</dbReference>
<dbReference type="AGR" id="WB:WBGene00044431"/>
<organism evidence="1 2">
    <name type="scientific">Caenorhabditis elegans</name>
    <dbReference type="NCBI Taxonomy" id="6239"/>
    <lineage>
        <taxon>Eukaryota</taxon>
        <taxon>Metazoa</taxon>
        <taxon>Ecdysozoa</taxon>
        <taxon>Nematoda</taxon>
        <taxon>Chromadorea</taxon>
        <taxon>Rhabditida</taxon>
        <taxon>Rhabditina</taxon>
        <taxon>Rhabditomorpha</taxon>
        <taxon>Rhabditoidea</taxon>
        <taxon>Rhabditidae</taxon>
        <taxon>Peloderinae</taxon>
        <taxon>Caenorhabditis</taxon>
    </lineage>
</organism>
<dbReference type="KEGG" id="cel:CELE_W03G9.8"/>
<dbReference type="UCSC" id="W03G9.8">
    <property type="organism name" value="c. elegans"/>
</dbReference>
<dbReference type="InParanoid" id="Q4W503"/>
<reference evidence="1 2" key="1">
    <citation type="journal article" date="1998" name="Science">
        <title>Genome sequence of the nematode C. elegans: a platform for investigating biology.</title>
        <authorList>
            <consortium name="The C. elegans sequencing consortium"/>
            <person name="Sulson J.E."/>
            <person name="Waterston R."/>
        </authorList>
    </citation>
    <scope>NUCLEOTIDE SEQUENCE [LARGE SCALE GENOMIC DNA]</scope>
    <source>
        <strain evidence="1 2">Bristol N2</strain>
    </source>
</reference>
<dbReference type="OrthoDB" id="5836336at2759"/>
<keyword evidence="4" id="KW-1267">Proteomics identification</keyword>
<evidence type="ECO:0007829" key="4">
    <source>
        <dbReference type="PeptideAtlas" id="Q4W503"/>
    </source>
</evidence>
<dbReference type="OMA" id="HTQRIVE"/>
<dbReference type="CTD" id="3565198"/>
<gene>
    <name evidence="1 3" type="primary">mzt-1</name>
    <name evidence="1" type="ORF">CELE_W03G9.8</name>
    <name evidence="3" type="ORF">W03G9.8</name>
</gene>
<dbReference type="HOGENOM" id="CLU_2814734_0_0_1"/>
<evidence type="ECO:0000313" key="2">
    <source>
        <dbReference type="Proteomes" id="UP000001940"/>
    </source>
</evidence>
<dbReference type="SMR" id="Q4W503"/>
<dbReference type="RefSeq" id="NP_001021663.2">
    <property type="nucleotide sequence ID" value="NM_001026492.5"/>
</dbReference>
<protein>
    <submittedName>
        <fullName evidence="1">Mitotic spindle organiZing protein (MOZART) homolog</fullName>
    </submittedName>
</protein>
<evidence type="ECO:0000313" key="1">
    <source>
        <dbReference type="EMBL" id="CCD70132.1"/>
    </source>
</evidence>
<dbReference type="Bgee" id="WBGene00044431">
    <property type="expression patterns" value="Expressed in embryo and 3 other cell types or tissues"/>
</dbReference>
<dbReference type="PeptideAtlas" id="Q4W503"/>
<sequence>MSDPKKHTQRIVEMGKFLNVFLTAEQVSSVERLLSLGVSPLNLVRLIQNLGTPSTQSSPSNRENALS</sequence>
<dbReference type="GeneID" id="3565198"/>
<dbReference type="STRING" id="6239.W03G9.8.1"/>
<dbReference type="eggNOG" id="ENOG502TJ7C">
    <property type="taxonomic scope" value="Eukaryota"/>
</dbReference>